<keyword evidence="1" id="KW-0732">Signal</keyword>
<feature type="signal peptide" evidence="1">
    <location>
        <begin position="1"/>
        <end position="23"/>
    </location>
</feature>
<keyword evidence="4" id="KW-1185">Reference proteome</keyword>
<feature type="domain" description="Cupin type-2" evidence="2">
    <location>
        <begin position="69"/>
        <end position="135"/>
    </location>
</feature>
<feature type="chain" id="PRO_5045681900" evidence="1">
    <location>
        <begin position="24"/>
        <end position="158"/>
    </location>
</feature>
<accession>A0ABT3QD05</accession>
<dbReference type="InterPro" id="IPR013096">
    <property type="entry name" value="Cupin_2"/>
</dbReference>
<dbReference type="SUPFAM" id="SSF51182">
    <property type="entry name" value="RmlC-like cupins"/>
    <property type="match status" value="1"/>
</dbReference>
<dbReference type="Gene3D" id="2.60.120.10">
    <property type="entry name" value="Jelly Rolls"/>
    <property type="match status" value="1"/>
</dbReference>
<evidence type="ECO:0000313" key="3">
    <source>
        <dbReference type="EMBL" id="MCX2563176.1"/>
    </source>
</evidence>
<proteinExistence type="predicted"/>
<dbReference type="Proteomes" id="UP001301152">
    <property type="component" value="Unassembled WGS sequence"/>
</dbReference>
<dbReference type="CDD" id="cd06989">
    <property type="entry name" value="cupin_DRT102"/>
    <property type="match status" value="1"/>
</dbReference>
<evidence type="ECO:0000259" key="2">
    <source>
        <dbReference type="Pfam" id="PF07883"/>
    </source>
</evidence>
<evidence type="ECO:0000313" key="4">
    <source>
        <dbReference type="Proteomes" id="UP001301152"/>
    </source>
</evidence>
<organism evidence="3 4">
    <name type="scientific">Acetobacter thailandicus</name>
    <dbReference type="NCBI Taxonomy" id="1502842"/>
    <lineage>
        <taxon>Bacteria</taxon>
        <taxon>Pseudomonadati</taxon>
        <taxon>Pseudomonadota</taxon>
        <taxon>Alphaproteobacteria</taxon>
        <taxon>Acetobacterales</taxon>
        <taxon>Acetobacteraceae</taxon>
        <taxon>Acetobacter</taxon>
    </lineage>
</organism>
<dbReference type="RefSeq" id="WP_173558969.1">
    <property type="nucleotide sequence ID" value="NZ_JAPIUZ010000001.1"/>
</dbReference>
<dbReference type="InterPro" id="IPR014710">
    <property type="entry name" value="RmlC-like_jellyroll"/>
</dbReference>
<dbReference type="Pfam" id="PF07883">
    <property type="entry name" value="Cupin_2"/>
    <property type="match status" value="1"/>
</dbReference>
<reference evidence="3 4" key="1">
    <citation type="submission" date="2022-11" db="EMBL/GenBank/DDBJ databases">
        <title>Genome sequencing of Acetobacter type strain.</title>
        <authorList>
            <person name="Heo J."/>
            <person name="Lee D."/>
            <person name="Han B.-H."/>
            <person name="Hong S.-B."/>
            <person name="Kwon S.-W."/>
        </authorList>
    </citation>
    <scope>NUCLEOTIDE SEQUENCE [LARGE SCALE GENOMIC DNA]</scope>
    <source>
        <strain evidence="3 4">KACC 21253</strain>
    </source>
</reference>
<dbReference type="EMBL" id="JAPIUZ010000001">
    <property type="protein sequence ID" value="MCX2563176.1"/>
    <property type="molecule type" value="Genomic_DNA"/>
</dbReference>
<name>A0ABT3QD05_9PROT</name>
<evidence type="ECO:0000256" key="1">
    <source>
        <dbReference type="SAM" id="SignalP"/>
    </source>
</evidence>
<dbReference type="InterPro" id="IPR011051">
    <property type="entry name" value="RmlC_Cupin_sf"/>
</dbReference>
<gene>
    <name evidence="3" type="ORF">OQ497_04260</name>
</gene>
<sequence>MKLVKTTLAIGVLTFYGCLSSYAAEPAIVLDTAQIPWQPAPADFPSGIKISYVYGNPAHKGPFVIRVWMPPHSAIAPHTHSMDETLTVVSGQFTHYVGKTYDTSETKELTAGSFVHLPKNIPHALRTTDHEAIVEVVGVGPFGMTYVNPKDNPAASLK</sequence>
<comment type="caution">
    <text evidence="3">The sequence shown here is derived from an EMBL/GenBank/DDBJ whole genome shotgun (WGS) entry which is preliminary data.</text>
</comment>
<protein>
    <submittedName>
        <fullName evidence="3">Cupin domain-containing protein</fullName>
    </submittedName>
</protein>
<dbReference type="PROSITE" id="PS51257">
    <property type="entry name" value="PROKAR_LIPOPROTEIN"/>
    <property type="match status" value="1"/>
</dbReference>